<dbReference type="Proteomes" id="UP000813385">
    <property type="component" value="Unassembled WGS sequence"/>
</dbReference>
<organism evidence="2 3">
    <name type="scientific">Plectosphaerella cucumerina</name>
    <dbReference type="NCBI Taxonomy" id="40658"/>
    <lineage>
        <taxon>Eukaryota</taxon>
        <taxon>Fungi</taxon>
        <taxon>Dikarya</taxon>
        <taxon>Ascomycota</taxon>
        <taxon>Pezizomycotina</taxon>
        <taxon>Sordariomycetes</taxon>
        <taxon>Hypocreomycetidae</taxon>
        <taxon>Glomerellales</taxon>
        <taxon>Plectosphaerellaceae</taxon>
        <taxon>Plectosphaerella</taxon>
    </lineage>
</organism>
<name>A0A8K0TUS2_9PEZI</name>
<evidence type="ECO:0000256" key="1">
    <source>
        <dbReference type="SAM" id="MobiDB-lite"/>
    </source>
</evidence>
<evidence type="ECO:0000313" key="2">
    <source>
        <dbReference type="EMBL" id="KAH7375161.1"/>
    </source>
</evidence>
<dbReference type="EMBL" id="JAGPXD010000001">
    <property type="protein sequence ID" value="KAH7375161.1"/>
    <property type="molecule type" value="Genomic_DNA"/>
</dbReference>
<protein>
    <submittedName>
        <fullName evidence="2">Uncharacterized protein</fullName>
    </submittedName>
</protein>
<evidence type="ECO:0000313" key="3">
    <source>
        <dbReference type="Proteomes" id="UP000813385"/>
    </source>
</evidence>
<gene>
    <name evidence="2" type="ORF">B0T11DRAFT_6657</name>
</gene>
<reference evidence="2" key="1">
    <citation type="journal article" date="2021" name="Nat. Commun.">
        <title>Genetic determinants of endophytism in the Arabidopsis root mycobiome.</title>
        <authorList>
            <person name="Mesny F."/>
            <person name="Miyauchi S."/>
            <person name="Thiergart T."/>
            <person name="Pickel B."/>
            <person name="Atanasova L."/>
            <person name="Karlsson M."/>
            <person name="Huettel B."/>
            <person name="Barry K.W."/>
            <person name="Haridas S."/>
            <person name="Chen C."/>
            <person name="Bauer D."/>
            <person name="Andreopoulos W."/>
            <person name="Pangilinan J."/>
            <person name="LaButti K."/>
            <person name="Riley R."/>
            <person name="Lipzen A."/>
            <person name="Clum A."/>
            <person name="Drula E."/>
            <person name="Henrissat B."/>
            <person name="Kohler A."/>
            <person name="Grigoriev I.V."/>
            <person name="Martin F.M."/>
            <person name="Hacquard S."/>
        </authorList>
    </citation>
    <scope>NUCLEOTIDE SEQUENCE</scope>
    <source>
        <strain evidence="2">MPI-CAGE-AT-0016</strain>
    </source>
</reference>
<feature type="compositionally biased region" description="Polar residues" evidence="1">
    <location>
        <begin position="1"/>
        <end position="14"/>
    </location>
</feature>
<feature type="compositionally biased region" description="Basic and acidic residues" evidence="1">
    <location>
        <begin position="27"/>
        <end position="45"/>
    </location>
</feature>
<comment type="caution">
    <text evidence="2">The sequence shown here is derived from an EMBL/GenBank/DDBJ whole genome shotgun (WGS) entry which is preliminary data.</text>
</comment>
<dbReference type="AlphaFoldDB" id="A0A8K0TUS2"/>
<accession>A0A8K0TUS2</accession>
<proteinExistence type="predicted"/>
<feature type="region of interest" description="Disordered" evidence="1">
    <location>
        <begin position="1"/>
        <end position="76"/>
    </location>
</feature>
<keyword evidence="3" id="KW-1185">Reference proteome</keyword>
<sequence>MLPSLTNQHFQQKPQDPHLPCPVRGPGDTDARPPRSSNEPRRRADTAPYDIGQPKIQAPVAPRPQHQMRCEDSRGGSASEFFKSNCSTTITKPDTLRLADGGIQVHFKEPSSLHEFEFSHLLNLMAANPVCSICSEQPTATLSYGKCPTHPRMHGEACGKVCPRQSRMPCMTMSVALTGQRDHVGALTPVPHQPLLLAT</sequence>